<feature type="signal peptide" evidence="1">
    <location>
        <begin position="1"/>
        <end position="20"/>
    </location>
</feature>
<dbReference type="EMBL" id="CP013002">
    <property type="protein sequence ID" value="ALL13440.1"/>
    <property type="molecule type" value="Genomic_DNA"/>
</dbReference>
<feature type="chain" id="PRO_5006052586" description="DUF3016 domain-containing protein" evidence="1">
    <location>
        <begin position="21"/>
        <end position="165"/>
    </location>
</feature>
<reference evidence="2 3" key="1">
    <citation type="submission" date="2015-10" db="EMBL/GenBank/DDBJ databases">
        <title>Conservation of the essential genome among Caulobacter and Brevundimonas species.</title>
        <authorList>
            <person name="Scott D."/>
            <person name="Ely B."/>
        </authorList>
    </citation>
    <scope>NUCLEOTIDE SEQUENCE [LARGE SCALE GENOMIC DNA]</scope>
    <source>
        <strain evidence="2 3">CB4</strain>
    </source>
</reference>
<keyword evidence="3" id="KW-1185">Reference proteome</keyword>
<sequence>MKIPMALSALAMGFALPALAAPQVSSVRVSIGPDLAKQTQTLDAREFDYLTRELKRSVEKRLDRSGALDPAGGELELIIEDARPNRPTFREMAAKPGLSYQSFGVGGARISGEYRAPTGARTPVDYSWYETDIRWAQYGSTWSDADEAFDRLAERLVKDGFKAND</sequence>
<dbReference type="AlphaFoldDB" id="A0A0P0P078"/>
<evidence type="ECO:0000256" key="1">
    <source>
        <dbReference type="SAM" id="SignalP"/>
    </source>
</evidence>
<name>A0A0P0P078_9CAUL</name>
<protein>
    <recommendedName>
        <fullName evidence="4">DUF3016 domain-containing protein</fullName>
    </recommendedName>
</protein>
<evidence type="ECO:0000313" key="2">
    <source>
        <dbReference type="EMBL" id="ALL13440.1"/>
    </source>
</evidence>
<dbReference type="RefSeq" id="WP_062146456.1">
    <property type="nucleotide sequence ID" value="NZ_CP013002.1"/>
</dbReference>
<dbReference type="OrthoDB" id="7191640at2"/>
<gene>
    <name evidence="2" type="ORF">AQ619_08800</name>
</gene>
<keyword evidence="1" id="KW-0732">Signal</keyword>
<accession>A0A0P0P078</accession>
<dbReference type="Proteomes" id="UP000056905">
    <property type="component" value="Chromosome"/>
</dbReference>
<organism evidence="2 3">
    <name type="scientific">Caulobacter henricii</name>
    <dbReference type="NCBI Taxonomy" id="69395"/>
    <lineage>
        <taxon>Bacteria</taxon>
        <taxon>Pseudomonadati</taxon>
        <taxon>Pseudomonadota</taxon>
        <taxon>Alphaproteobacteria</taxon>
        <taxon>Caulobacterales</taxon>
        <taxon>Caulobacteraceae</taxon>
        <taxon>Caulobacter</taxon>
    </lineage>
</organism>
<dbReference type="KEGG" id="chq:AQ619_08800"/>
<evidence type="ECO:0008006" key="4">
    <source>
        <dbReference type="Google" id="ProtNLM"/>
    </source>
</evidence>
<proteinExistence type="predicted"/>
<evidence type="ECO:0000313" key="3">
    <source>
        <dbReference type="Proteomes" id="UP000056905"/>
    </source>
</evidence>